<dbReference type="SUPFAM" id="SSF53448">
    <property type="entry name" value="Nucleotide-diphospho-sugar transferases"/>
    <property type="match status" value="1"/>
</dbReference>
<dbReference type="PANTHER" id="PTHR21485:SF6">
    <property type="entry name" value="N-ACYLNEURAMINATE CYTIDYLYLTRANSFERASE-RELATED"/>
    <property type="match status" value="1"/>
</dbReference>
<protein>
    <submittedName>
        <fullName evidence="1">Pseudaminic acid cytidylyltransferase</fullName>
    </submittedName>
</protein>
<dbReference type="Pfam" id="PF02348">
    <property type="entry name" value="CTP_transf_3"/>
    <property type="match status" value="1"/>
</dbReference>
<evidence type="ECO:0000313" key="2">
    <source>
        <dbReference type="Proteomes" id="UP000231057"/>
    </source>
</evidence>
<dbReference type="AlphaFoldDB" id="A0A2D2Q052"/>
<accession>A0A2D2Q052</accession>
<dbReference type="EMBL" id="CP018092">
    <property type="protein sequence ID" value="ATS17833.1"/>
    <property type="molecule type" value="Genomic_DNA"/>
</dbReference>
<dbReference type="OrthoDB" id="9805604at2"/>
<name>A0A2D2Q052_PARLV</name>
<dbReference type="InterPro" id="IPR029044">
    <property type="entry name" value="Nucleotide-diphossugar_trans"/>
</dbReference>
<dbReference type="RefSeq" id="WP_099798188.1">
    <property type="nucleotide sequence ID" value="NZ_CP018092.1"/>
</dbReference>
<evidence type="ECO:0000313" key="1">
    <source>
        <dbReference type="EMBL" id="ATS17833.1"/>
    </source>
</evidence>
<dbReference type="Proteomes" id="UP000231057">
    <property type="component" value="Chromosome"/>
</dbReference>
<keyword evidence="2" id="KW-1185">Reference proteome</keyword>
<dbReference type="InterPro" id="IPR003329">
    <property type="entry name" value="Cytidylyl_trans"/>
</dbReference>
<dbReference type="InterPro" id="IPR020039">
    <property type="entry name" value="PseF"/>
</dbReference>
<reference evidence="2" key="2">
    <citation type="journal article" date="2022" name="Front. Microbiol.">
        <title>Comparative Genomic Analysis Revealed Distinct Molecular Components and Organization of CO2-Concentrating Mechanism in Thermophilic Cyanobacteria.</title>
        <authorList>
            <person name="Tang J."/>
            <person name="Zhou H."/>
            <person name="Yao D."/>
            <person name="Riaz S."/>
            <person name="You D."/>
            <person name="Klepacz-Smolka A."/>
            <person name="Daroch M."/>
        </authorList>
    </citation>
    <scope>NUCLEOTIDE SEQUENCE [LARGE SCALE GENOMIC DNA]</scope>
    <source>
        <strain evidence="2">PCC 6715</strain>
    </source>
</reference>
<keyword evidence="1" id="KW-0548">Nucleotidyltransferase</keyword>
<dbReference type="Gene3D" id="3.90.550.10">
    <property type="entry name" value="Spore Coat Polysaccharide Biosynthesis Protein SpsA, Chain A"/>
    <property type="match status" value="1"/>
</dbReference>
<dbReference type="NCBIfam" id="TIGR03584">
    <property type="entry name" value="PseF"/>
    <property type="match status" value="1"/>
</dbReference>
<dbReference type="PANTHER" id="PTHR21485">
    <property type="entry name" value="HAD SUPERFAMILY MEMBERS CMAS AND KDSC"/>
    <property type="match status" value="1"/>
</dbReference>
<sequence length="235" mass="26341">MKIAIIPARGGSKRIPRKNIRDFCGKPMLAHAICAAQASSLFDRIVVSTEDTEIATVATQWGAEVPFTRPAVLADDHTGTTPVIAHGIQVLQKQGWEIDYVCCIYPAVPLLHAADLNKALELLLSVQAPYTFPVTTFPSPIQRALKRHETGRMEPFYPEYEQVRTQDLEPAYYDAGQFYWGTAHAWLTGVSIHRAGVGLVIPHWRVVDIDTPEDWQRAELLYQMALLHEEGVRRA</sequence>
<dbReference type="CDD" id="cd02513">
    <property type="entry name" value="CMP-NeuAc_Synthase"/>
    <property type="match status" value="1"/>
</dbReference>
<organism evidence="1 2">
    <name type="scientific">Parathermosynechococcus lividus PCC 6715</name>
    <dbReference type="NCBI Taxonomy" id="1917166"/>
    <lineage>
        <taxon>Bacteria</taxon>
        <taxon>Bacillati</taxon>
        <taxon>Cyanobacteriota</taxon>
        <taxon>Cyanophyceae</taxon>
        <taxon>Acaryochloridales</taxon>
        <taxon>Thermosynechococcaceae</taxon>
        <taxon>Parathermosynechococcus</taxon>
    </lineage>
</organism>
<reference evidence="1 2" key="1">
    <citation type="submission" date="2016-11" db="EMBL/GenBank/DDBJ databases">
        <title>Complete genome sequence of thermophilic cyanobacteria strain Synechococcus sp. PCC6715.</title>
        <authorList>
            <person name="Tang J."/>
            <person name="Daroch M."/>
            <person name="Liang Y."/>
            <person name="Jiang D."/>
            <person name="Shah M."/>
        </authorList>
    </citation>
    <scope>NUCLEOTIDE SEQUENCE [LARGE SCALE GENOMIC DNA]</scope>
    <source>
        <strain evidence="1 2">PCC 6715</strain>
    </source>
</reference>
<keyword evidence="1" id="KW-0808">Transferase</keyword>
<gene>
    <name evidence="1" type="ORF">BRW62_02685</name>
</gene>
<dbReference type="KEGG" id="slw:BRW62_02685"/>
<dbReference type="InterPro" id="IPR050793">
    <property type="entry name" value="CMP-NeuNAc_synthase"/>
</dbReference>
<proteinExistence type="predicted"/>
<dbReference type="GO" id="GO:0008781">
    <property type="term" value="F:N-acylneuraminate cytidylyltransferase activity"/>
    <property type="evidence" value="ECO:0007669"/>
    <property type="project" value="TreeGrafter"/>
</dbReference>